<reference evidence="1 2" key="1">
    <citation type="submission" date="2017-07" db="EMBL/GenBank/DDBJ databases">
        <title>Elstera cyanobacteriorum sp. nov., a novel bacterium isolated from cyanobacterial aggregates in a eutrophic lake.</title>
        <authorList>
            <person name="Cai H."/>
        </authorList>
    </citation>
    <scope>NUCLEOTIDE SEQUENCE [LARGE SCALE GENOMIC DNA]</scope>
    <source>
        <strain evidence="1 2">TH019</strain>
    </source>
</reference>
<accession>A0A255XIU9</accession>
<gene>
    <name evidence="1" type="ORF">CHR90_17705</name>
</gene>
<evidence type="ECO:0000313" key="2">
    <source>
        <dbReference type="Proteomes" id="UP000216361"/>
    </source>
</evidence>
<name>A0A255XIU9_9PROT</name>
<dbReference type="AlphaFoldDB" id="A0A255XIU9"/>
<evidence type="ECO:0000313" key="1">
    <source>
        <dbReference type="EMBL" id="OYQ16812.1"/>
    </source>
</evidence>
<organism evidence="1 2">
    <name type="scientific">Elstera cyanobacteriorum</name>
    <dbReference type="NCBI Taxonomy" id="2022747"/>
    <lineage>
        <taxon>Bacteria</taxon>
        <taxon>Pseudomonadati</taxon>
        <taxon>Pseudomonadota</taxon>
        <taxon>Alphaproteobacteria</taxon>
        <taxon>Rhodospirillales</taxon>
        <taxon>Rhodospirillaceae</taxon>
        <taxon>Elstera</taxon>
    </lineage>
</organism>
<protein>
    <submittedName>
        <fullName evidence="1">Uncharacterized protein</fullName>
    </submittedName>
</protein>
<sequence>MSEAILQAGAAVAQPDVFVTYHAVSNSLSVFFDYTDVGGQANYTFTGAFASTPGDTIQGFSQTEFEARLTVSGSALAQYTAANSVTATIKFGTDPESNNNAVITFTGGSTNLGSISAASADGQGATVTGAFAKS</sequence>
<dbReference type="EMBL" id="NOXS01000035">
    <property type="protein sequence ID" value="OYQ16812.1"/>
    <property type="molecule type" value="Genomic_DNA"/>
</dbReference>
<dbReference type="RefSeq" id="WP_094410450.1">
    <property type="nucleotide sequence ID" value="NZ_BMJZ01000003.1"/>
</dbReference>
<dbReference type="Proteomes" id="UP000216361">
    <property type="component" value="Unassembled WGS sequence"/>
</dbReference>
<keyword evidence="2" id="KW-1185">Reference proteome</keyword>
<comment type="caution">
    <text evidence="1">The sequence shown here is derived from an EMBL/GenBank/DDBJ whole genome shotgun (WGS) entry which is preliminary data.</text>
</comment>
<proteinExistence type="predicted"/>